<dbReference type="EMBL" id="KN832991">
    <property type="protein sequence ID" value="KIM83354.1"/>
    <property type="molecule type" value="Genomic_DNA"/>
</dbReference>
<sequence length="168" mass="19503">MAWSFLTWFQTVHFPLVALSWHWLISCSSGRYSFRLISNVGTLNSASSQSIRKAKRDVQTFAQEIIGWVSREISTFQDGGADRFSLKAWDNLEEMRYINCHPQVSAPQLIRCTLRSLVDDICKWAKMRLVCIHSCPSCRRGDKNSLVHNAGRWLVEADRAWLIRRERD</sequence>
<accession>A0A0C3FV70</accession>
<organism evidence="2 3">
    <name type="scientific">Piloderma croceum (strain F 1598)</name>
    <dbReference type="NCBI Taxonomy" id="765440"/>
    <lineage>
        <taxon>Eukaryota</taxon>
        <taxon>Fungi</taxon>
        <taxon>Dikarya</taxon>
        <taxon>Basidiomycota</taxon>
        <taxon>Agaricomycotina</taxon>
        <taxon>Agaricomycetes</taxon>
        <taxon>Agaricomycetidae</taxon>
        <taxon>Atheliales</taxon>
        <taxon>Atheliaceae</taxon>
        <taxon>Piloderma</taxon>
    </lineage>
</organism>
<evidence type="ECO:0000313" key="2">
    <source>
        <dbReference type="EMBL" id="KIM83354.1"/>
    </source>
</evidence>
<evidence type="ECO:0000313" key="3">
    <source>
        <dbReference type="Proteomes" id="UP000054166"/>
    </source>
</evidence>
<reference evidence="2 3" key="1">
    <citation type="submission" date="2014-04" db="EMBL/GenBank/DDBJ databases">
        <authorList>
            <consortium name="DOE Joint Genome Institute"/>
            <person name="Kuo A."/>
            <person name="Tarkka M."/>
            <person name="Buscot F."/>
            <person name="Kohler A."/>
            <person name="Nagy L.G."/>
            <person name="Floudas D."/>
            <person name="Copeland A."/>
            <person name="Barry K.W."/>
            <person name="Cichocki N."/>
            <person name="Veneault-Fourrey C."/>
            <person name="LaButti K."/>
            <person name="Lindquist E.A."/>
            <person name="Lipzen A."/>
            <person name="Lundell T."/>
            <person name="Morin E."/>
            <person name="Murat C."/>
            <person name="Sun H."/>
            <person name="Tunlid A."/>
            <person name="Henrissat B."/>
            <person name="Grigoriev I.V."/>
            <person name="Hibbett D.S."/>
            <person name="Martin F."/>
            <person name="Nordberg H.P."/>
            <person name="Cantor M.N."/>
            <person name="Hua S.X."/>
        </authorList>
    </citation>
    <scope>NUCLEOTIDE SEQUENCE [LARGE SCALE GENOMIC DNA]</scope>
    <source>
        <strain evidence="2 3">F 1598</strain>
    </source>
</reference>
<name>A0A0C3FV70_PILCF</name>
<protein>
    <submittedName>
        <fullName evidence="2">Uncharacterized protein</fullName>
    </submittedName>
</protein>
<dbReference type="Proteomes" id="UP000054166">
    <property type="component" value="Unassembled WGS sequence"/>
</dbReference>
<keyword evidence="1" id="KW-0732">Signal</keyword>
<dbReference type="AlphaFoldDB" id="A0A0C3FV70"/>
<proteinExistence type="predicted"/>
<gene>
    <name evidence="2" type="ORF">PILCRDRAFT_440997</name>
</gene>
<reference evidence="3" key="2">
    <citation type="submission" date="2015-01" db="EMBL/GenBank/DDBJ databases">
        <title>Evolutionary Origins and Diversification of the Mycorrhizal Mutualists.</title>
        <authorList>
            <consortium name="DOE Joint Genome Institute"/>
            <consortium name="Mycorrhizal Genomics Consortium"/>
            <person name="Kohler A."/>
            <person name="Kuo A."/>
            <person name="Nagy L.G."/>
            <person name="Floudas D."/>
            <person name="Copeland A."/>
            <person name="Barry K.W."/>
            <person name="Cichocki N."/>
            <person name="Veneault-Fourrey C."/>
            <person name="LaButti K."/>
            <person name="Lindquist E.A."/>
            <person name="Lipzen A."/>
            <person name="Lundell T."/>
            <person name="Morin E."/>
            <person name="Murat C."/>
            <person name="Riley R."/>
            <person name="Ohm R."/>
            <person name="Sun H."/>
            <person name="Tunlid A."/>
            <person name="Henrissat B."/>
            <person name="Grigoriev I.V."/>
            <person name="Hibbett D.S."/>
            <person name="Martin F."/>
        </authorList>
    </citation>
    <scope>NUCLEOTIDE SEQUENCE [LARGE SCALE GENOMIC DNA]</scope>
    <source>
        <strain evidence="3">F 1598</strain>
    </source>
</reference>
<feature type="signal peptide" evidence="1">
    <location>
        <begin position="1"/>
        <end position="30"/>
    </location>
</feature>
<dbReference type="HOGENOM" id="CLU_1587134_0_0_1"/>
<keyword evidence="3" id="KW-1185">Reference proteome</keyword>
<dbReference type="InParanoid" id="A0A0C3FV70"/>
<feature type="chain" id="PRO_5002174474" evidence="1">
    <location>
        <begin position="31"/>
        <end position="168"/>
    </location>
</feature>
<evidence type="ECO:0000256" key="1">
    <source>
        <dbReference type="SAM" id="SignalP"/>
    </source>
</evidence>